<dbReference type="SUPFAM" id="SSF52172">
    <property type="entry name" value="CheY-like"/>
    <property type="match status" value="1"/>
</dbReference>
<protein>
    <submittedName>
        <fullName evidence="4">LytR/AlgR family response regulator transcription factor</fullName>
    </submittedName>
</protein>
<sequence length="255" mass="29356">MKILIIEDEAFAANAIEKMISDLRPQTQILDKIESVEEAVEWFNTHSFPDLIFCDIHLSDGSSFEIFRQVEVKSPVIFTTAYNEYALEAFKVNSIDYLLKPIDKHELEKAVKKYEELNKDHISRELENLSNLLRNTVSDSGKTSKSRFMVKSGQTIRTISSEEIAYFLAEEGVVLLVTPEGKRFVVNYTLDQLEDLLDPKNFFRANRQLITRIDAIKEVSPYFKGRLHLSLNPELKTDQIVSSNKASAFKEWLDL</sequence>
<dbReference type="PANTHER" id="PTHR37299:SF1">
    <property type="entry name" value="STAGE 0 SPORULATION PROTEIN A HOMOLOG"/>
    <property type="match status" value="1"/>
</dbReference>
<evidence type="ECO:0000313" key="5">
    <source>
        <dbReference type="Proteomes" id="UP001597100"/>
    </source>
</evidence>
<dbReference type="Proteomes" id="UP001597100">
    <property type="component" value="Unassembled WGS sequence"/>
</dbReference>
<dbReference type="EMBL" id="JBHTJP010000035">
    <property type="protein sequence ID" value="MFD0977637.1"/>
    <property type="molecule type" value="Genomic_DNA"/>
</dbReference>
<reference evidence="5" key="1">
    <citation type="journal article" date="2019" name="Int. J. Syst. Evol. Microbiol.">
        <title>The Global Catalogue of Microorganisms (GCM) 10K type strain sequencing project: providing services to taxonomists for standard genome sequencing and annotation.</title>
        <authorList>
            <consortium name="The Broad Institute Genomics Platform"/>
            <consortium name="The Broad Institute Genome Sequencing Center for Infectious Disease"/>
            <person name="Wu L."/>
            <person name="Ma J."/>
        </authorList>
    </citation>
    <scope>NUCLEOTIDE SEQUENCE [LARGE SCALE GENOMIC DNA]</scope>
    <source>
        <strain evidence="5">CCUG 60898</strain>
    </source>
</reference>
<evidence type="ECO:0000313" key="4">
    <source>
        <dbReference type="EMBL" id="MFD0977637.1"/>
    </source>
</evidence>
<name>A0ABW3IHP8_9FLAO</name>
<dbReference type="Pfam" id="PF00072">
    <property type="entry name" value="Response_reg"/>
    <property type="match status" value="1"/>
</dbReference>
<keyword evidence="1" id="KW-0597">Phosphoprotein</keyword>
<proteinExistence type="predicted"/>
<feature type="domain" description="Response regulatory" evidence="2">
    <location>
        <begin position="2"/>
        <end position="115"/>
    </location>
</feature>
<dbReference type="InterPro" id="IPR046947">
    <property type="entry name" value="LytR-like"/>
</dbReference>
<accession>A0ABW3IHP8</accession>
<gene>
    <name evidence="4" type="ORF">ACFQ1G_12605</name>
</gene>
<dbReference type="PANTHER" id="PTHR37299">
    <property type="entry name" value="TRANSCRIPTIONAL REGULATOR-RELATED"/>
    <property type="match status" value="1"/>
</dbReference>
<dbReference type="InterPro" id="IPR011006">
    <property type="entry name" value="CheY-like_superfamily"/>
</dbReference>
<dbReference type="SMART" id="SM00448">
    <property type="entry name" value="REC"/>
    <property type="match status" value="1"/>
</dbReference>
<evidence type="ECO:0000259" key="3">
    <source>
        <dbReference type="PROSITE" id="PS50930"/>
    </source>
</evidence>
<comment type="caution">
    <text evidence="4">The sequence shown here is derived from an EMBL/GenBank/DDBJ whole genome shotgun (WGS) entry which is preliminary data.</text>
</comment>
<dbReference type="Pfam" id="PF04397">
    <property type="entry name" value="LytTR"/>
    <property type="match status" value="1"/>
</dbReference>
<dbReference type="PROSITE" id="PS50930">
    <property type="entry name" value="HTH_LYTTR"/>
    <property type="match status" value="1"/>
</dbReference>
<feature type="domain" description="HTH LytTR-type" evidence="3">
    <location>
        <begin position="148"/>
        <end position="255"/>
    </location>
</feature>
<dbReference type="InterPro" id="IPR001789">
    <property type="entry name" value="Sig_transdc_resp-reg_receiver"/>
</dbReference>
<evidence type="ECO:0000256" key="1">
    <source>
        <dbReference type="PROSITE-ProRule" id="PRU00169"/>
    </source>
</evidence>
<dbReference type="Gene3D" id="3.40.50.2300">
    <property type="match status" value="1"/>
</dbReference>
<dbReference type="RefSeq" id="WP_380740086.1">
    <property type="nucleotide sequence ID" value="NZ_JBHTJP010000035.1"/>
</dbReference>
<dbReference type="InterPro" id="IPR007492">
    <property type="entry name" value="LytTR_DNA-bd_dom"/>
</dbReference>
<dbReference type="SMART" id="SM00850">
    <property type="entry name" value="LytTR"/>
    <property type="match status" value="1"/>
</dbReference>
<feature type="modified residue" description="4-aspartylphosphate" evidence="1">
    <location>
        <position position="55"/>
    </location>
</feature>
<keyword evidence="5" id="KW-1185">Reference proteome</keyword>
<dbReference type="PROSITE" id="PS50110">
    <property type="entry name" value="RESPONSE_REGULATORY"/>
    <property type="match status" value="1"/>
</dbReference>
<evidence type="ECO:0000259" key="2">
    <source>
        <dbReference type="PROSITE" id="PS50110"/>
    </source>
</evidence>
<organism evidence="4 5">
    <name type="scientific">Salinimicrobium gaetbulicola</name>
    <dbReference type="NCBI Taxonomy" id="999702"/>
    <lineage>
        <taxon>Bacteria</taxon>
        <taxon>Pseudomonadati</taxon>
        <taxon>Bacteroidota</taxon>
        <taxon>Flavobacteriia</taxon>
        <taxon>Flavobacteriales</taxon>
        <taxon>Flavobacteriaceae</taxon>
        <taxon>Salinimicrobium</taxon>
    </lineage>
</organism>
<dbReference type="Gene3D" id="2.40.50.1020">
    <property type="entry name" value="LytTr DNA-binding domain"/>
    <property type="match status" value="1"/>
</dbReference>